<evidence type="ECO:0000256" key="1">
    <source>
        <dbReference type="SAM" id="Phobius"/>
    </source>
</evidence>
<dbReference type="RefSeq" id="WP_256417369.1">
    <property type="nucleotide sequence ID" value="NZ_JANHDL010000002.1"/>
</dbReference>
<accession>A0ABD6BYA1</accession>
<comment type="caution">
    <text evidence="2">The sequence shown here is derived from an EMBL/GenBank/DDBJ whole genome shotgun (WGS) entry which is preliminary data.</text>
</comment>
<dbReference type="AlphaFoldDB" id="A0ABD6BYA1"/>
<name>A0ABD6BYA1_9EURY</name>
<proteinExistence type="predicted"/>
<evidence type="ECO:0000313" key="2">
    <source>
        <dbReference type="EMBL" id="MFD1569546.1"/>
    </source>
</evidence>
<keyword evidence="3" id="KW-1185">Reference proteome</keyword>
<gene>
    <name evidence="2" type="ORF">ACFR9T_02905</name>
</gene>
<keyword evidence="1" id="KW-0812">Transmembrane</keyword>
<organism evidence="2 3">
    <name type="scientific">Halorubrum laminariae</name>
    <dbReference type="NCBI Taxonomy" id="1433523"/>
    <lineage>
        <taxon>Archaea</taxon>
        <taxon>Methanobacteriati</taxon>
        <taxon>Methanobacteriota</taxon>
        <taxon>Stenosarchaea group</taxon>
        <taxon>Halobacteria</taxon>
        <taxon>Halobacteriales</taxon>
        <taxon>Haloferacaceae</taxon>
        <taxon>Halorubrum</taxon>
    </lineage>
</organism>
<feature type="transmembrane region" description="Helical" evidence="1">
    <location>
        <begin position="65"/>
        <end position="86"/>
    </location>
</feature>
<protein>
    <recommendedName>
        <fullName evidence="4">DUF5673 domain-containing protein</fullName>
    </recommendedName>
</protein>
<dbReference type="EMBL" id="JBHUDB010000001">
    <property type="protein sequence ID" value="MFD1569546.1"/>
    <property type="molecule type" value="Genomic_DNA"/>
</dbReference>
<sequence>MDQFQILPGNCVVHDDYIEIESDKITRAKRLLKNSHTLQIILSTTALYLILSIVFNTSIFIREVAVNGLVSGVLLGVLLLSGKYIYNRYFEVSDETKIELGTIQQIILSKPNKIGHPHMIIQYQENDSEKLRVVQLMPTWSKSETDTLSDVEDILIQNGLNVKYREDLE</sequence>
<keyword evidence="1" id="KW-0472">Membrane</keyword>
<feature type="transmembrane region" description="Helical" evidence="1">
    <location>
        <begin position="37"/>
        <end position="59"/>
    </location>
</feature>
<reference evidence="2 3" key="1">
    <citation type="journal article" date="2019" name="Int. J. Syst. Evol. Microbiol.">
        <title>The Global Catalogue of Microorganisms (GCM) 10K type strain sequencing project: providing services to taxonomists for standard genome sequencing and annotation.</title>
        <authorList>
            <consortium name="The Broad Institute Genomics Platform"/>
            <consortium name="The Broad Institute Genome Sequencing Center for Infectious Disease"/>
            <person name="Wu L."/>
            <person name="Ma J."/>
        </authorList>
    </citation>
    <scope>NUCLEOTIDE SEQUENCE [LARGE SCALE GENOMIC DNA]</scope>
    <source>
        <strain evidence="2 3">CGMCC 1.12689</strain>
    </source>
</reference>
<dbReference type="Proteomes" id="UP001597185">
    <property type="component" value="Unassembled WGS sequence"/>
</dbReference>
<evidence type="ECO:0008006" key="4">
    <source>
        <dbReference type="Google" id="ProtNLM"/>
    </source>
</evidence>
<keyword evidence="1" id="KW-1133">Transmembrane helix</keyword>
<evidence type="ECO:0000313" key="3">
    <source>
        <dbReference type="Proteomes" id="UP001597185"/>
    </source>
</evidence>